<keyword evidence="1" id="KW-0547">Nucleotide-binding</keyword>
<dbReference type="InterPro" id="IPR001650">
    <property type="entry name" value="Helicase_C-like"/>
</dbReference>
<dbReference type="GO" id="GO:0003676">
    <property type="term" value="F:nucleic acid binding"/>
    <property type="evidence" value="ECO:0007669"/>
    <property type="project" value="InterPro"/>
</dbReference>
<evidence type="ECO:0000256" key="2">
    <source>
        <dbReference type="ARBA" id="ARBA00022801"/>
    </source>
</evidence>
<dbReference type="Pfam" id="PF23002">
    <property type="entry name" value="PIN-like_DDX60"/>
    <property type="match status" value="1"/>
</dbReference>
<dbReference type="OrthoDB" id="513631at2759"/>
<evidence type="ECO:0000256" key="3">
    <source>
        <dbReference type="ARBA" id="ARBA00022806"/>
    </source>
</evidence>
<dbReference type="GO" id="GO:0005524">
    <property type="term" value="F:ATP binding"/>
    <property type="evidence" value="ECO:0007669"/>
    <property type="project" value="UniProtKB-KW"/>
</dbReference>
<dbReference type="InterPro" id="IPR052431">
    <property type="entry name" value="SKI2_subfamily_helicases"/>
</dbReference>
<feature type="compositionally biased region" description="Basic and acidic residues" evidence="5">
    <location>
        <begin position="684"/>
        <end position="696"/>
    </location>
</feature>
<dbReference type="Pfam" id="PF00270">
    <property type="entry name" value="DEAD"/>
    <property type="match status" value="1"/>
</dbReference>
<evidence type="ECO:0000256" key="5">
    <source>
        <dbReference type="SAM" id="MobiDB-lite"/>
    </source>
</evidence>
<dbReference type="EMBL" id="SIDB01000014">
    <property type="protein sequence ID" value="KAI3423807.1"/>
    <property type="molecule type" value="Genomic_DNA"/>
</dbReference>
<organism evidence="8 9">
    <name type="scientific">Chlorella vulgaris</name>
    <name type="common">Green alga</name>
    <dbReference type="NCBI Taxonomy" id="3077"/>
    <lineage>
        <taxon>Eukaryota</taxon>
        <taxon>Viridiplantae</taxon>
        <taxon>Chlorophyta</taxon>
        <taxon>core chlorophytes</taxon>
        <taxon>Trebouxiophyceae</taxon>
        <taxon>Chlorellales</taxon>
        <taxon>Chlorellaceae</taxon>
        <taxon>Chlorella clade</taxon>
        <taxon>Chlorella</taxon>
    </lineage>
</organism>
<dbReference type="PROSITE" id="PS51192">
    <property type="entry name" value="HELICASE_ATP_BIND_1"/>
    <property type="match status" value="1"/>
</dbReference>
<evidence type="ECO:0000256" key="1">
    <source>
        <dbReference type="ARBA" id="ARBA00022741"/>
    </source>
</evidence>
<reference evidence="8" key="2">
    <citation type="submission" date="2020-11" db="EMBL/GenBank/DDBJ databases">
        <authorList>
            <person name="Cecchin M."/>
            <person name="Marcolungo L."/>
            <person name="Rossato M."/>
            <person name="Girolomoni L."/>
            <person name="Cosentino E."/>
            <person name="Cuine S."/>
            <person name="Li-Beisson Y."/>
            <person name="Delledonne M."/>
            <person name="Ballottari M."/>
        </authorList>
    </citation>
    <scope>NUCLEOTIDE SEQUENCE</scope>
    <source>
        <strain evidence="8">211/11P</strain>
        <tissue evidence="8">Whole cell</tissue>
    </source>
</reference>
<feature type="domain" description="Helicase ATP-binding" evidence="6">
    <location>
        <begin position="943"/>
        <end position="1115"/>
    </location>
</feature>
<evidence type="ECO:0008006" key="10">
    <source>
        <dbReference type="Google" id="ProtNLM"/>
    </source>
</evidence>
<feature type="compositionally biased region" description="Basic and acidic residues" evidence="5">
    <location>
        <begin position="1399"/>
        <end position="1411"/>
    </location>
</feature>
<reference evidence="8" key="1">
    <citation type="journal article" date="2019" name="Plant J.">
        <title>Chlorella vulgaris genome assembly and annotation reveals the molecular basis for metabolic acclimation to high light conditions.</title>
        <authorList>
            <person name="Cecchin M."/>
            <person name="Marcolungo L."/>
            <person name="Rossato M."/>
            <person name="Girolomoni L."/>
            <person name="Cosentino E."/>
            <person name="Cuine S."/>
            <person name="Li-Beisson Y."/>
            <person name="Delledonne M."/>
            <person name="Ballottari M."/>
        </authorList>
    </citation>
    <scope>NUCLEOTIDE SEQUENCE</scope>
    <source>
        <strain evidence="8">211/11P</strain>
    </source>
</reference>
<dbReference type="GO" id="GO:0016787">
    <property type="term" value="F:hydrolase activity"/>
    <property type="evidence" value="ECO:0007669"/>
    <property type="project" value="UniProtKB-KW"/>
</dbReference>
<dbReference type="PANTHER" id="PTHR44533:SF4">
    <property type="entry name" value="DEAD_H RNA HELICASE, PUTATIVE-RELATED"/>
    <property type="match status" value="1"/>
</dbReference>
<dbReference type="SUPFAM" id="SSF52540">
    <property type="entry name" value="P-loop containing nucleoside triphosphate hydrolases"/>
    <property type="match status" value="1"/>
</dbReference>
<sequence length="1980" mass="214062">MASGAADGENGSSGEGGYGVPAAAAIVRSVFPSLRFKFSNLLEDLGVNDVIVLDGDSLLLECLSSARLDWRSGGAFLQVFAAIEYLLAGINHANAAQLRFVVVFFDCNAAVQPDAAARLARALLVRWLSGRLGLEVQTFSSWWTADWQEWLGRTLPALFILSDHPQAVVPGLAGDELAAGNGHSASEPAAAITTQRFMQAFLLSSAQAQEGMQCALLPAMRFSEQFVFAFRTMWRSGSVKQQSVVPAACTVGQGFVEHAAVQQRDSNGAFTVDLAALKAALMRPSTLAALNSVPPGGLRAALGAAACGAIASLAMGAEEPHLLDLFIGSWSVHELCCRHLQLPERALQLREPPAPVPGAAAAWRVVEHHLQQFVHALHSTALLLLEAADAGAPAGTTASECAESCFAVDASLVDWLDGRLLHLIVGSMWQGLDLGFSAAAQRELAELQESIQRFAGAFQACNRQAAEPQILSRWRQLGMLPLSRPATGAVSSQQVSKERAFAPASAPAHVQPVALLPMRNALVDGVMEGACTELTVYDPDSPEAQAAAGNSSTTFLGNFHYHTGAPLAPSDLVPAEREAVKIDLKGMSLEDMALSPDCSPYIRRRAAKMLDNVKVLEKIAGPRLADERRSAWETELRSKTRNINREVQMYYRHQTTYAKSLDPTKFMRPSAPQASGSRAKNKAGKQDVPGKKKEAKAALSNADKIREANTKNMAKKTGNTAQAKWDAIKKQLAPRGIEPAWTIPVAQQVDAFMAANAAPDVYVEAATWKLSVLIASYRRVSPAAGSAASSSTVPHTDHQHADRLAVAVWHTAAGLLQRKVLSPDGAVSEDKRLAVAADCQKALQLVGLADCAAHVAAVADLQSKGNGKKGKKEKKGKEKKDKDKEQEKEKKGISAKAAPSTTSTEDARFQLKHCGHLLPRDAPATSDPRVASFNPDPWQRTVLDAIDEGASALIVAPTSSGKTFISQYCISSVVRNPDDKEGIAVFVAPTKALVNQVAAQVYKDIEDVICGIFTKDFRSNVETCRILVTVPACLELLLLGPTSQFWVDRIRYVILDEVHCMREVNLGEGGSRDGSGSTWEHILLLLRCPFLALSATIGNPGQFCNWLQSVKKKQEEQDVEAGRAPTRAANRQRYDVRLIQHTVRYSDLRLHTYQPTTLEEGFQLPNLEQVKSWEGVAVGSGPAHLQRAAAANGAAVPPFGSLRRMHPLAGFPPELNLEPADVLDLHDAMCSALEAAIKGSGEETSSWSKQAAASLKPLEPGTFFGARSSSPFITRDLVRVYESALKEELHGWSSKGGKEGQKLVSATLAAIAAGSYQTPAEHSPRLQDGAAFVALLLDLLAQDMLPTIAFNFERSTCEYLVEEAVRYLQVCEAQERERNVRKYAARRKAAEAAAKAAKAARDAKPSKRGEDDEREGEGLADVGWDEDAVLPEFSLAGRAAHLDPSEIEDLISSNAERDMHRDDPLVQGLRRGIGVHHGGLPKTYRQVVEILFRAGHLRVVVATGTLAFGIHMPCRTVVFAGDHLFLSSLQFRQMMGRAGRRGFDPLGNVVFFGIGKRKICSLMVSAVPSLLGHFPITVSLIMRALALSYSVDCKDAGGITDSMTGGRLKPVNADLPLAVRDSLIRLFQRPYYAAEQGPAVLQKVQHLFRFSAEYLIRAGAVDMQGRPMGLSGMLCHLHWTDPANLALASLLNSGVLHKICRKCKPEMADDAFAPIAEQLLVILSHLFQRLPLHSSRLMDNEHIRTSPSKVVLEPLPPAVQGAMDSHNSATLQLFVDYVRCYVGSLGAQLTEEQVLPLSGAVLPVGPAPADGSHAALWSGTGTTTSLKQLLDTQRVHFQVCSPFACLSGKGDEFGSVDELVLNVRSGILLDIAAVPTVTMTDRHGQAVPLNRFILDFFKHGQKEELQEANGVRESEAWQDLNSFKDIIRSVSAALDHLLPAEEFDTVQYAFSRLGKDFSSKFARFNGPQQTQRHGVLRAAR</sequence>
<dbReference type="PANTHER" id="PTHR44533">
    <property type="entry name" value="DEAD/H RNA HELICASE, PUTATIVE-RELATED"/>
    <property type="match status" value="1"/>
</dbReference>
<dbReference type="Proteomes" id="UP001055712">
    <property type="component" value="Unassembled WGS sequence"/>
</dbReference>
<dbReference type="InterPro" id="IPR055124">
    <property type="entry name" value="PIN-like_DDX60"/>
</dbReference>
<accession>A0A9D4TER0</accession>
<dbReference type="GO" id="GO:0005737">
    <property type="term" value="C:cytoplasm"/>
    <property type="evidence" value="ECO:0007669"/>
    <property type="project" value="TreeGrafter"/>
</dbReference>
<keyword evidence="2" id="KW-0378">Hydrolase</keyword>
<feature type="region of interest" description="Disordered" evidence="5">
    <location>
        <begin position="1395"/>
        <end position="1421"/>
    </location>
</feature>
<dbReference type="PROSITE" id="PS51194">
    <property type="entry name" value="HELICASE_CTER"/>
    <property type="match status" value="1"/>
</dbReference>
<evidence type="ECO:0000256" key="4">
    <source>
        <dbReference type="ARBA" id="ARBA00022840"/>
    </source>
</evidence>
<dbReference type="SMART" id="SM00490">
    <property type="entry name" value="HELICc"/>
    <property type="match status" value="1"/>
</dbReference>
<dbReference type="Pfam" id="PF00271">
    <property type="entry name" value="Helicase_C"/>
    <property type="match status" value="1"/>
</dbReference>
<dbReference type="Pfam" id="PF26076">
    <property type="entry name" value="WHD_DDX60"/>
    <property type="match status" value="1"/>
</dbReference>
<evidence type="ECO:0000259" key="6">
    <source>
        <dbReference type="PROSITE" id="PS51192"/>
    </source>
</evidence>
<protein>
    <recommendedName>
        <fullName evidence="10">DEAD/DEAH box helicase</fullName>
    </recommendedName>
</protein>
<proteinExistence type="predicted"/>
<evidence type="ECO:0000313" key="9">
    <source>
        <dbReference type="Proteomes" id="UP001055712"/>
    </source>
</evidence>
<feature type="region of interest" description="Disordered" evidence="5">
    <location>
        <begin position="862"/>
        <end position="905"/>
    </location>
</feature>
<dbReference type="Gene3D" id="3.40.50.300">
    <property type="entry name" value="P-loop containing nucleotide triphosphate hydrolases"/>
    <property type="match status" value="2"/>
</dbReference>
<dbReference type="InterPro" id="IPR027417">
    <property type="entry name" value="P-loop_NTPase"/>
</dbReference>
<evidence type="ECO:0000259" key="7">
    <source>
        <dbReference type="PROSITE" id="PS51194"/>
    </source>
</evidence>
<dbReference type="GO" id="GO:0004386">
    <property type="term" value="F:helicase activity"/>
    <property type="evidence" value="ECO:0007669"/>
    <property type="project" value="UniProtKB-KW"/>
</dbReference>
<feature type="region of interest" description="Disordered" evidence="5">
    <location>
        <begin position="663"/>
        <end position="722"/>
    </location>
</feature>
<dbReference type="InterPro" id="IPR014001">
    <property type="entry name" value="Helicase_ATP-bd"/>
</dbReference>
<name>A0A9D4TER0_CHLVU</name>
<comment type="caution">
    <text evidence="8">The sequence shown here is derived from an EMBL/GenBank/DDBJ whole genome shotgun (WGS) entry which is preliminary data.</text>
</comment>
<evidence type="ECO:0000313" key="8">
    <source>
        <dbReference type="EMBL" id="KAI3423807.1"/>
    </source>
</evidence>
<gene>
    <name evidence="8" type="ORF">D9Q98_009644</name>
</gene>
<keyword evidence="3" id="KW-0347">Helicase</keyword>
<dbReference type="SMART" id="SM00487">
    <property type="entry name" value="DEXDc"/>
    <property type="match status" value="1"/>
</dbReference>
<dbReference type="InterPro" id="IPR011545">
    <property type="entry name" value="DEAD/DEAH_box_helicase_dom"/>
</dbReference>
<keyword evidence="9" id="KW-1185">Reference proteome</keyword>
<dbReference type="InterPro" id="IPR059032">
    <property type="entry name" value="WHD_DDX60"/>
</dbReference>
<keyword evidence="4" id="KW-0067">ATP-binding</keyword>
<dbReference type="FunFam" id="3.40.50.300:FF:001039">
    <property type="entry name" value="ATP-dependent RNA helicase DDX60"/>
    <property type="match status" value="1"/>
</dbReference>
<feature type="domain" description="Helicase C-terminal" evidence="7">
    <location>
        <begin position="1418"/>
        <end position="1586"/>
    </location>
</feature>
<feature type="compositionally biased region" description="Basic and acidic residues" evidence="5">
    <location>
        <begin position="875"/>
        <end position="892"/>
    </location>
</feature>